<protein>
    <submittedName>
        <fullName evidence="1">Uncharacterized protein</fullName>
    </submittedName>
</protein>
<comment type="caution">
    <text evidence="1">The sequence shown here is derived from an EMBL/GenBank/DDBJ whole genome shotgun (WGS) entry which is preliminary data.</text>
</comment>
<organism evidence="1 2">
    <name type="scientific">Araneus ventricosus</name>
    <name type="common">Orbweaver spider</name>
    <name type="synonym">Epeira ventricosa</name>
    <dbReference type="NCBI Taxonomy" id="182803"/>
    <lineage>
        <taxon>Eukaryota</taxon>
        <taxon>Metazoa</taxon>
        <taxon>Ecdysozoa</taxon>
        <taxon>Arthropoda</taxon>
        <taxon>Chelicerata</taxon>
        <taxon>Arachnida</taxon>
        <taxon>Araneae</taxon>
        <taxon>Araneomorphae</taxon>
        <taxon>Entelegynae</taxon>
        <taxon>Araneoidea</taxon>
        <taxon>Araneidae</taxon>
        <taxon>Araneus</taxon>
    </lineage>
</organism>
<accession>A0A4Y2CQ33</accession>
<evidence type="ECO:0000313" key="2">
    <source>
        <dbReference type="Proteomes" id="UP000499080"/>
    </source>
</evidence>
<reference evidence="1 2" key="1">
    <citation type="journal article" date="2019" name="Sci. Rep.">
        <title>Orb-weaving spider Araneus ventricosus genome elucidates the spidroin gene catalogue.</title>
        <authorList>
            <person name="Kono N."/>
            <person name="Nakamura H."/>
            <person name="Ohtoshi R."/>
            <person name="Moran D.A.P."/>
            <person name="Shinohara A."/>
            <person name="Yoshida Y."/>
            <person name="Fujiwara M."/>
            <person name="Mori M."/>
            <person name="Tomita M."/>
            <person name="Arakawa K."/>
        </authorList>
    </citation>
    <scope>NUCLEOTIDE SEQUENCE [LARGE SCALE GENOMIC DNA]</scope>
</reference>
<evidence type="ECO:0000313" key="1">
    <source>
        <dbReference type="EMBL" id="GBM06520.1"/>
    </source>
</evidence>
<dbReference type="AlphaFoldDB" id="A0A4Y2CQ33"/>
<sequence>MSLRRHIFQINSFVMVDLSTGQRPSAAGFAHLQKEREKKKKGRKTLVLPFRTQPLQQQLVFTEGFPRCLTGFLVERGKLYHSTQSNCHLAP</sequence>
<keyword evidence="2" id="KW-1185">Reference proteome</keyword>
<dbReference type="EMBL" id="BGPR01000230">
    <property type="protein sequence ID" value="GBM06520.1"/>
    <property type="molecule type" value="Genomic_DNA"/>
</dbReference>
<proteinExistence type="predicted"/>
<name>A0A4Y2CQ33_ARAVE</name>
<gene>
    <name evidence="1" type="ORF">AVEN_150358_1</name>
</gene>
<dbReference type="Proteomes" id="UP000499080">
    <property type="component" value="Unassembled WGS sequence"/>
</dbReference>